<dbReference type="InterPro" id="IPR006073">
    <property type="entry name" value="GTP-bd"/>
</dbReference>
<dbReference type="Gene3D" id="3.40.50.300">
    <property type="entry name" value="P-loop containing nucleotide triphosphate hydrolases"/>
    <property type="match status" value="1"/>
</dbReference>
<dbReference type="Proteomes" id="UP000054324">
    <property type="component" value="Unassembled WGS sequence"/>
</dbReference>
<dbReference type="GeneID" id="20317189"/>
<evidence type="ECO:0000256" key="5">
    <source>
        <dbReference type="ARBA" id="ARBA00040145"/>
    </source>
</evidence>
<evidence type="ECO:0000259" key="8">
    <source>
        <dbReference type="Pfam" id="PF01926"/>
    </source>
</evidence>
<dbReference type="InterPro" id="IPR027417">
    <property type="entry name" value="P-loop_NTPase"/>
</dbReference>
<keyword evidence="4" id="KW-0342">GTP-binding</keyword>
<dbReference type="OrthoDB" id="61815at2759"/>
<feature type="region of interest" description="Disordered" evidence="7">
    <location>
        <begin position="916"/>
        <end position="967"/>
    </location>
</feature>
<dbReference type="CDD" id="cd01857">
    <property type="entry name" value="HSR1_MMR1"/>
    <property type="match status" value="1"/>
</dbReference>
<dbReference type="GO" id="GO:0003924">
    <property type="term" value="F:GTPase activity"/>
    <property type="evidence" value="ECO:0007669"/>
    <property type="project" value="InterPro"/>
</dbReference>
<keyword evidence="3" id="KW-0378">Hydrolase</keyword>
<organism evidence="9 10">
    <name type="scientific">Opisthorchis viverrini</name>
    <name type="common">Southeast Asian liver fluke</name>
    <dbReference type="NCBI Taxonomy" id="6198"/>
    <lineage>
        <taxon>Eukaryota</taxon>
        <taxon>Metazoa</taxon>
        <taxon>Spiralia</taxon>
        <taxon>Lophotrochozoa</taxon>
        <taxon>Platyhelminthes</taxon>
        <taxon>Trematoda</taxon>
        <taxon>Digenea</taxon>
        <taxon>Opisthorchiida</taxon>
        <taxon>Opisthorchiata</taxon>
        <taxon>Opisthorchiidae</taxon>
        <taxon>Opisthorchis</taxon>
    </lineage>
</organism>
<keyword evidence="1" id="KW-0963">Cytoplasm</keyword>
<keyword evidence="2" id="KW-0547">Nucleotide-binding</keyword>
<feature type="compositionally biased region" description="Low complexity" evidence="7">
    <location>
        <begin position="868"/>
        <end position="889"/>
    </location>
</feature>
<evidence type="ECO:0000256" key="6">
    <source>
        <dbReference type="SAM" id="Coils"/>
    </source>
</evidence>
<dbReference type="GO" id="GO:0000054">
    <property type="term" value="P:ribosomal subunit export from nucleus"/>
    <property type="evidence" value="ECO:0007669"/>
    <property type="project" value="TreeGrafter"/>
</dbReference>
<feature type="compositionally biased region" description="Acidic residues" evidence="7">
    <location>
        <begin position="487"/>
        <end position="496"/>
    </location>
</feature>
<dbReference type="KEGG" id="ovi:T265_03001"/>
<evidence type="ECO:0000256" key="7">
    <source>
        <dbReference type="SAM" id="MobiDB-lite"/>
    </source>
</evidence>
<sequence>MVCSIYGVEVALTPRAEARMTSREAELFRLFNIVCITTRSDLIRAISSVYSISVGGRSGSISIPQALETDGESFMVVPMTKLKRKDLHSAAGVSVQRLKEGQEFMGRHPCSADTVIRTDNGEQLLHFCAKHRLFLTSTNSQEERSHRVTWMPPTARQPSTQLDHVAISFRPRVLIKDCHELVRGLAALGLAAPLWPSWNGCTLWNEVPASVAHGIAAALKPDHHVKDRHTTCNNEDFSRLPVRSITEENSLSEFFNIAELANSDFTAQKRPFRLLSQNDISGVSSVVSRLKFKELHSSYQNLLKIPRRPKWTKDMSADELVRLEKEELLAWRRSLVKLEETDGIVLTPFEKNIEFWRQLWRVVERSDILVQIVDARQPLLYYCSDLESYAREVDPNKICLVLVNKADFLTPEQRSCWSKYFQSNGIRAIFWSATLAATAAHPVTDPDSLAKQQFDGDSLTDSGLQELQVDDASSDSSESTAKNGSSTEEEEEESDGDPPASFSPLEGASKDNEAVHSYESQAGGKNKVSTSERDPDSSIQSTQLFGTEELLNLLQNDIYPSNAPRLSPSQLTVGFVGYPNVGKSSTLNALMGCKKTAVSATPGRTKHFQTLCVRPGLVLCDCPGLVMPSFVYSKADLVVAGILSIDEMRDCLSPIGLICEQIPRSVLEFKYGINLQKPKLDVQVDSSQPEPPPTPHELLAAHAFSHSFMTAKGNPHYDRSARLILKDYVQGRLLYCHPPPNVDPEQFQLLGRSADGLHPSLAHSHITKTGRPVGSRKPGSVGSQLDPGVITDFDRLAFKTTGRPVGSRKPGSVGSQLDPGVITDFDRLAFKTNVPTNSHVRSRKRIIVRPPDTLTGSTVTEDDEDKLSSFSSSSWSTVNSSVGGSSLLSGAESTAASTVMGSESMKKPWRIVSQSKRNQGIGTARPGNSKKQREKLRRVRGSNPTSATRLPLSRLGRPGSIPALVQPSGGMANRGMFAVIRKSRLSRLRIYGVFSLLSTHPLENTQQQPSSDASAEHYAALKPEGSALLGESPHFSPVLHPDPLFNWDDIRHSVQARGLLEHFSLDHLIELHTEMEGLNCQIRDLEGQRRQNHLRESTVDPSLLRAEARRLRLEQNQLKVTLRNVTREFMKPALRLPNILHPDCPTGSEPKLVRTFKPRTVGRTTSWSDVKNDLHVTSLGTYLTGHLAHLDTSHLNSIRDRWLDPGSYPVVPSYPIHLSDFARGPAVEGCGSSVIDQTHPDSSGNETSDWLLNPYTTCYLVGSASLPAFAAYFLRQQVRPETPLPLRIVSLGSVYERTMSGNEGNANGVHMHFLRYIGLSLWLLIGYQSTSVQLPSLRSCVNTFRDCWSVHRVWQLDCKRFINTRGDIVSASLNGEIPPLLSLSILEISSNWQCCTEGFDRILDDLCRFWSRYQPSWPLRLIYTPAFQLAEYEMLRAVVEVVPEDITEVSHSAPIQLASVSVLGDWVSRRVTTKVSHRTNQEGESDAYLRQIYVKVVDSRSLLTAFERTGQLTVSSV</sequence>
<dbReference type="SUPFAM" id="SSF52540">
    <property type="entry name" value="P-loop containing nucleoside triphosphate hydrolases"/>
    <property type="match status" value="1"/>
</dbReference>
<reference evidence="9 10" key="1">
    <citation type="submission" date="2013-11" db="EMBL/GenBank/DDBJ databases">
        <title>Opisthorchis viverrini - life in the bile duct.</title>
        <authorList>
            <person name="Young N.D."/>
            <person name="Nagarajan N."/>
            <person name="Lin S.J."/>
            <person name="Korhonen P.K."/>
            <person name="Jex A.R."/>
            <person name="Hall R.S."/>
            <person name="Safavi-Hemami H."/>
            <person name="Kaewkong W."/>
            <person name="Bertrand D."/>
            <person name="Gao S."/>
            <person name="Seet Q."/>
            <person name="Wongkham S."/>
            <person name="Teh B.T."/>
            <person name="Wongkham C."/>
            <person name="Intapan P.M."/>
            <person name="Maleewong W."/>
            <person name="Yang X."/>
            <person name="Hu M."/>
            <person name="Wang Z."/>
            <person name="Hofmann A."/>
            <person name="Sternberg P.W."/>
            <person name="Tan P."/>
            <person name="Wang J."/>
            <person name="Gasser R.B."/>
        </authorList>
    </citation>
    <scope>NUCLEOTIDE SEQUENCE [LARGE SCALE GENOMIC DNA]</scope>
</reference>
<dbReference type="RefSeq" id="XP_009165644.1">
    <property type="nucleotide sequence ID" value="XM_009167380.1"/>
</dbReference>
<feature type="compositionally biased region" description="Basic residues" evidence="7">
    <location>
        <begin position="928"/>
        <end position="940"/>
    </location>
</feature>
<dbReference type="PANTHER" id="PTHR45709:SF2">
    <property type="entry name" value="LARGE SUBUNIT GTPASE 1 HOMOLOG"/>
    <property type="match status" value="1"/>
</dbReference>
<feature type="region of interest" description="Disordered" evidence="7">
    <location>
        <begin position="852"/>
        <end position="889"/>
    </location>
</feature>
<proteinExistence type="predicted"/>
<dbReference type="SUPFAM" id="SSF46589">
    <property type="entry name" value="tRNA-binding arm"/>
    <property type="match status" value="1"/>
</dbReference>
<dbReference type="Pfam" id="PF01926">
    <property type="entry name" value="MMR_HSR1"/>
    <property type="match status" value="1"/>
</dbReference>
<feature type="domain" description="G" evidence="8">
    <location>
        <begin position="572"/>
        <end position="627"/>
    </location>
</feature>
<dbReference type="CTD" id="20317189"/>
<dbReference type="PANTHER" id="PTHR45709">
    <property type="entry name" value="LARGE SUBUNIT GTPASE 1 HOMOLOG-RELATED"/>
    <property type="match status" value="1"/>
</dbReference>
<evidence type="ECO:0000313" key="9">
    <source>
        <dbReference type="EMBL" id="KER30652.1"/>
    </source>
</evidence>
<evidence type="ECO:0000313" key="10">
    <source>
        <dbReference type="Proteomes" id="UP000054324"/>
    </source>
</evidence>
<evidence type="ECO:0000256" key="2">
    <source>
        <dbReference type="ARBA" id="ARBA00022741"/>
    </source>
</evidence>
<feature type="region of interest" description="Disordered" evidence="7">
    <location>
        <begin position="767"/>
        <end position="786"/>
    </location>
</feature>
<dbReference type="EMBL" id="KL596658">
    <property type="protein sequence ID" value="KER30652.1"/>
    <property type="molecule type" value="Genomic_DNA"/>
</dbReference>
<protein>
    <recommendedName>
        <fullName evidence="5">Large subunit GTPase 1 homolog</fullName>
    </recommendedName>
</protein>
<evidence type="ECO:0000256" key="1">
    <source>
        <dbReference type="ARBA" id="ARBA00022490"/>
    </source>
</evidence>
<keyword evidence="10" id="KW-1185">Reference proteome</keyword>
<dbReference type="GO" id="GO:0005525">
    <property type="term" value="F:GTP binding"/>
    <property type="evidence" value="ECO:0007669"/>
    <property type="project" value="UniProtKB-KW"/>
</dbReference>
<dbReference type="GO" id="GO:0005829">
    <property type="term" value="C:cytosol"/>
    <property type="evidence" value="ECO:0007669"/>
    <property type="project" value="TreeGrafter"/>
</dbReference>
<dbReference type="STRING" id="6198.A0A074ZXL5"/>
<evidence type="ECO:0000256" key="3">
    <source>
        <dbReference type="ARBA" id="ARBA00022801"/>
    </source>
</evidence>
<name>A0A074ZXL5_OPIVI</name>
<feature type="region of interest" description="Disordered" evidence="7">
    <location>
        <begin position="468"/>
        <end position="541"/>
    </location>
</feature>
<feature type="coiled-coil region" evidence="6">
    <location>
        <begin position="1068"/>
        <end position="1128"/>
    </location>
</feature>
<accession>A0A074ZXL5</accession>
<dbReference type="InterPro" id="IPR010978">
    <property type="entry name" value="tRNA-bd_arm"/>
</dbReference>
<evidence type="ECO:0000256" key="4">
    <source>
        <dbReference type="ARBA" id="ARBA00023134"/>
    </source>
</evidence>
<keyword evidence="6" id="KW-0175">Coiled coil</keyword>
<dbReference type="InterPro" id="IPR043358">
    <property type="entry name" value="GNL1-like"/>
</dbReference>
<gene>
    <name evidence="9" type="ORF">T265_03001</name>
</gene>